<proteinExistence type="predicted"/>
<protein>
    <submittedName>
        <fullName evidence="2">Uncharacterized protein</fullName>
    </submittedName>
</protein>
<keyword evidence="3" id="KW-1185">Reference proteome</keyword>
<evidence type="ECO:0000313" key="2">
    <source>
        <dbReference type="EMBL" id="KAK5850439.1"/>
    </source>
</evidence>
<comment type="caution">
    <text evidence="2">The sequence shown here is derived from an EMBL/GenBank/DDBJ whole genome shotgun (WGS) entry which is preliminary data.</text>
</comment>
<gene>
    <name evidence="2" type="ORF">PBY51_001320</name>
</gene>
<dbReference type="Proteomes" id="UP001346869">
    <property type="component" value="Unassembled WGS sequence"/>
</dbReference>
<dbReference type="EMBL" id="JAUZQC010000022">
    <property type="protein sequence ID" value="KAK5850439.1"/>
    <property type="molecule type" value="Genomic_DNA"/>
</dbReference>
<accession>A0AAN8AC87</accession>
<evidence type="ECO:0000313" key="3">
    <source>
        <dbReference type="Proteomes" id="UP001346869"/>
    </source>
</evidence>
<sequence>MITGGRAPSREPPPCLPPISSQSAGHAVTCFLCRGFVFSQLFHTVRDPSTVHSTAPLHLHQRRGLLS</sequence>
<name>A0AAN8AC87_ELEMC</name>
<reference evidence="2 3" key="1">
    <citation type="journal article" date="2023" name="Genes (Basel)">
        <title>Chromosome-Level Genome Assembly and Circadian Gene Repertoire of the Patagonia Blennie Eleginops maclovinus-The Closest Ancestral Proxy of Antarctic Cryonotothenioids.</title>
        <authorList>
            <person name="Cheng C.C."/>
            <person name="Rivera-Colon A.G."/>
            <person name="Minhas B.F."/>
            <person name="Wilson L."/>
            <person name="Rayamajhi N."/>
            <person name="Vargas-Chacoff L."/>
            <person name="Catchen J.M."/>
        </authorList>
    </citation>
    <scope>NUCLEOTIDE SEQUENCE [LARGE SCALE GENOMIC DNA]</scope>
    <source>
        <strain evidence="2">JMC-PN-2008</strain>
    </source>
</reference>
<reference evidence="2 3" key="2">
    <citation type="journal article" date="2023" name="Mol. Biol. Evol.">
        <title>Genomics of Secondarily Temperate Adaptation in the Only Non-Antarctic Icefish.</title>
        <authorList>
            <person name="Rivera-Colon A.G."/>
            <person name="Rayamajhi N."/>
            <person name="Minhas B.F."/>
            <person name="Madrigal G."/>
            <person name="Bilyk K.T."/>
            <person name="Yoon V."/>
            <person name="Hune M."/>
            <person name="Gregory S."/>
            <person name="Cheng C.H.C."/>
            <person name="Catchen J.M."/>
        </authorList>
    </citation>
    <scope>NUCLEOTIDE SEQUENCE [LARGE SCALE GENOMIC DNA]</scope>
    <source>
        <strain evidence="2">JMC-PN-2008</strain>
    </source>
</reference>
<organism evidence="2 3">
    <name type="scientific">Eleginops maclovinus</name>
    <name type="common">Patagonian blennie</name>
    <name type="synonym">Eleginus maclovinus</name>
    <dbReference type="NCBI Taxonomy" id="56733"/>
    <lineage>
        <taxon>Eukaryota</taxon>
        <taxon>Metazoa</taxon>
        <taxon>Chordata</taxon>
        <taxon>Craniata</taxon>
        <taxon>Vertebrata</taxon>
        <taxon>Euteleostomi</taxon>
        <taxon>Actinopterygii</taxon>
        <taxon>Neopterygii</taxon>
        <taxon>Teleostei</taxon>
        <taxon>Neoteleostei</taxon>
        <taxon>Acanthomorphata</taxon>
        <taxon>Eupercaria</taxon>
        <taxon>Perciformes</taxon>
        <taxon>Notothenioidei</taxon>
        <taxon>Eleginopidae</taxon>
        <taxon>Eleginops</taxon>
    </lineage>
</organism>
<evidence type="ECO:0000256" key="1">
    <source>
        <dbReference type="SAM" id="MobiDB-lite"/>
    </source>
</evidence>
<feature type="region of interest" description="Disordered" evidence="1">
    <location>
        <begin position="1"/>
        <end position="22"/>
    </location>
</feature>
<dbReference type="AlphaFoldDB" id="A0AAN8AC87"/>